<dbReference type="Gene3D" id="3.20.20.220">
    <property type="match status" value="1"/>
</dbReference>
<reference evidence="10 11" key="1">
    <citation type="submission" date="2018-06" db="EMBL/GenBank/DDBJ databases">
        <authorList>
            <consortium name="Pathogen Informatics"/>
            <person name="Doyle S."/>
        </authorList>
    </citation>
    <scope>NUCLEOTIDE SEQUENCE [LARGE SCALE GENOMIC DNA]</scope>
    <source>
        <strain evidence="10 11">NCTC13063</strain>
    </source>
</reference>
<sequence length="355" mass="39990">MAVSPIFLVNLHRIPCCFSGRVHIGHSPAAAKPHFRQMNVSELLHKSKGERHFSFEVLPPLKGNGTEALFNTIDKLKDFGPQYINITTHHSEFVYQEMDNGLLKRLSIRRRPGTVAIAAALQNRYRIPVIPHVICSGVSAEDIEYELLDLQFLGISNLLLLRGDKAKEDRSFVPAKGGHTHTTDLIRQVVRFNEGFFNDGTPIKHPGRHFDFGVACYPEKHEEAPNLEQDMLHLKEKQELGAQYAVTQLFYDNEKFFRFVDQARAMGITLPIIPGIKPLAKLSQLTMVPKTFHCDIPQELAAEALKCKTDEDAKALGVEWTVAQVKDLQSRGVNNVHFYTVSAVDSVKEAVKKLF</sequence>
<dbReference type="GO" id="GO:0106312">
    <property type="term" value="F:methylenetetrahydrofolate reductase (NADH) activity"/>
    <property type="evidence" value="ECO:0007669"/>
    <property type="project" value="UniProtKB-EC"/>
</dbReference>
<proteinExistence type="inferred from homology"/>
<evidence type="ECO:0000313" key="11">
    <source>
        <dbReference type="Proteomes" id="UP000255283"/>
    </source>
</evidence>
<organism evidence="10 11">
    <name type="scientific">Segatella buccae</name>
    <dbReference type="NCBI Taxonomy" id="28126"/>
    <lineage>
        <taxon>Bacteria</taxon>
        <taxon>Pseudomonadati</taxon>
        <taxon>Bacteroidota</taxon>
        <taxon>Bacteroidia</taxon>
        <taxon>Bacteroidales</taxon>
        <taxon>Prevotellaceae</taxon>
        <taxon>Segatella</taxon>
    </lineage>
</organism>
<evidence type="ECO:0000256" key="2">
    <source>
        <dbReference type="ARBA" id="ARBA00004777"/>
    </source>
</evidence>
<evidence type="ECO:0000256" key="1">
    <source>
        <dbReference type="ARBA" id="ARBA00001974"/>
    </source>
</evidence>
<evidence type="ECO:0000256" key="9">
    <source>
        <dbReference type="RuleBase" id="RU003862"/>
    </source>
</evidence>
<keyword evidence="4 9" id="KW-0285">Flavoprotein</keyword>
<evidence type="ECO:0000256" key="4">
    <source>
        <dbReference type="ARBA" id="ARBA00022630"/>
    </source>
</evidence>
<comment type="caution">
    <text evidence="10">The sequence shown here is derived from an EMBL/GenBank/DDBJ whole genome shotgun (WGS) entry which is preliminary data.</text>
</comment>
<evidence type="ECO:0000256" key="7">
    <source>
        <dbReference type="ARBA" id="ARBA00034478"/>
    </source>
</evidence>
<dbReference type="PANTHER" id="PTHR45754:SF3">
    <property type="entry name" value="METHYLENETETRAHYDROFOLATE REDUCTASE (NADPH)"/>
    <property type="match status" value="1"/>
</dbReference>
<comment type="pathway">
    <text evidence="2 9">One-carbon metabolism; tetrahydrofolate interconversion.</text>
</comment>
<dbReference type="GO" id="GO:0035999">
    <property type="term" value="P:tetrahydrofolate interconversion"/>
    <property type="evidence" value="ECO:0007669"/>
    <property type="project" value="TreeGrafter"/>
</dbReference>
<evidence type="ECO:0000256" key="8">
    <source>
        <dbReference type="ARBA" id="ARBA00048628"/>
    </source>
</evidence>
<dbReference type="InterPro" id="IPR029041">
    <property type="entry name" value="FAD-linked_oxidoreductase-like"/>
</dbReference>
<comment type="pathway">
    <text evidence="7">Amino-acid biosynthesis; L-methionine biosynthesis via de novo pathway.</text>
</comment>
<dbReference type="CDD" id="cd00537">
    <property type="entry name" value="MTHFR"/>
    <property type="match status" value="1"/>
</dbReference>
<dbReference type="GO" id="GO:0071949">
    <property type="term" value="F:FAD binding"/>
    <property type="evidence" value="ECO:0007669"/>
    <property type="project" value="TreeGrafter"/>
</dbReference>
<dbReference type="FunFam" id="3.20.20.220:FF:000015">
    <property type="entry name" value="Methylenetetrahydrofolate reductase"/>
    <property type="match status" value="1"/>
</dbReference>
<protein>
    <recommendedName>
        <fullName evidence="9">Methylenetetrahydrofolate reductase</fullName>
    </recommendedName>
</protein>
<dbReference type="GO" id="GO:0009086">
    <property type="term" value="P:methionine biosynthetic process"/>
    <property type="evidence" value="ECO:0007669"/>
    <property type="project" value="TreeGrafter"/>
</dbReference>
<comment type="cofactor">
    <cofactor evidence="1 9">
        <name>FAD</name>
        <dbReference type="ChEBI" id="CHEBI:57692"/>
    </cofactor>
</comment>
<dbReference type="PANTHER" id="PTHR45754">
    <property type="entry name" value="METHYLENETETRAHYDROFOLATE REDUCTASE"/>
    <property type="match status" value="1"/>
</dbReference>
<gene>
    <name evidence="10" type="primary">metF</name>
    <name evidence="10" type="ORF">NCTC13063_02060</name>
</gene>
<keyword evidence="6 9" id="KW-0560">Oxidoreductase</keyword>
<evidence type="ECO:0000256" key="3">
    <source>
        <dbReference type="ARBA" id="ARBA00006743"/>
    </source>
</evidence>
<dbReference type="SUPFAM" id="SSF51730">
    <property type="entry name" value="FAD-linked oxidoreductase"/>
    <property type="match status" value="1"/>
</dbReference>
<dbReference type="InterPro" id="IPR003171">
    <property type="entry name" value="Mehydrof_redctse-like"/>
</dbReference>
<dbReference type="AlphaFoldDB" id="A0AAQ1UIM2"/>
<dbReference type="GO" id="GO:0005829">
    <property type="term" value="C:cytosol"/>
    <property type="evidence" value="ECO:0007669"/>
    <property type="project" value="TreeGrafter"/>
</dbReference>
<dbReference type="Pfam" id="PF02219">
    <property type="entry name" value="MTHFR"/>
    <property type="match status" value="1"/>
</dbReference>
<dbReference type="Proteomes" id="UP000255283">
    <property type="component" value="Unassembled WGS sequence"/>
</dbReference>
<comment type="similarity">
    <text evidence="3 9">Belongs to the methylenetetrahydrofolate reductase family.</text>
</comment>
<keyword evidence="5 9" id="KW-0274">FAD</keyword>
<evidence type="ECO:0000313" key="10">
    <source>
        <dbReference type="EMBL" id="SUB80763.1"/>
    </source>
</evidence>
<dbReference type="EMBL" id="UGTJ01000001">
    <property type="protein sequence ID" value="SUB80763.1"/>
    <property type="molecule type" value="Genomic_DNA"/>
</dbReference>
<name>A0AAQ1UIM2_9BACT</name>
<comment type="catalytic activity">
    <reaction evidence="8">
        <text>(6S)-5-methyl-5,6,7,8-tetrahydrofolate + NAD(+) = (6R)-5,10-methylene-5,6,7,8-tetrahydrofolate + NADH + H(+)</text>
        <dbReference type="Rhea" id="RHEA:19821"/>
        <dbReference type="ChEBI" id="CHEBI:15378"/>
        <dbReference type="ChEBI" id="CHEBI:15636"/>
        <dbReference type="ChEBI" id="CHEBI:18608"/>
        <dbReference type="ChEBI" id="CHEBI:57540"/>
        <dbReference type="ChEBI" id="CHEBI:57945"/>
        <dbReference type="EC" id="1.5.1.54"/>
    </reaction>
    <physiologicalReaction direction="right-to-left" evidence="8">
        <dbReference type="Rhea" id="RHEA:19823"/>
    </physiologicalReaction>
</comment>
<evidence type="ECO:0000256" key="6">
    <source>
        <dbReference type="ARBA" id="ARBA00023002"/>
    </source>
</evidence>
<accession>A0AAQ1UIM2</accession>
<evidence type="ECO:0000256" key="5">
    <source>
        <dbReference type="ARBA" id="ARBA00022827"/>
    </source>
</evidence>